<organism evidence="2 3">
    <name type="scientific">Lupinus albus</name>
    <name type="common">White lupine</name>
    <name type="synonym">Lupinus termis</name>
    <dbReference type="NCBI Taxonomy" id="3870"/>
    <lineage>
        <taxon>Eukaryota</taxon>
        <taxon>Viridiplantae</taxon>
        <taxon>Streptophyta</taxon>
        <taxon>Embryophyta</taxon>
        <taxon>Tracheophyta</taxon>
        <taxon>Spermatophyta</taxon>
        <taxon>Magnoliopsida</taxon>
        <taxon>eudicotyledons</taxon>
        <taxon>Gunneridae</taxon>
        <taxon>Pentapetalae</taxon>
        <taxon>rosids</taxon>
        <taxon>fabids</taxon>
        <taxon>Fabales</taxon>
        <taxon>Fabaceae</taxon>
        <taxon>Papilionoideae</taxon>
        <taxon>50 kb inversion clade</taxon>
        <taxon>genistoids sensu lato</taxon>
        <taxon>core genistoids</taxon>
        <taxon>Genisteae</taxon>
        <taxon>Lupinus</taxon>
    </lineage>
</organism>
<dbReference type="Proteomes" id="UP000447434">
    <property type="component" value="Chromosome 19"/>
</dbReference>
<comment type="caution">
    <text evidence="2">The sequence shown here is derived from an EMBL/GenBank/DDBJ whole genome shotgun (WGS) entry which is preliminary data.</text>
</comment>
<feature type="chain" id="PRO_5025633560" evidence="1">
    <location>
        <begin position="19"/>
        <end position="94"/>
    </location>
</feature>
<dbReference type="EMBL" id="WOCE01000019">
    <property type="protein sequence ID" value="KAE9592887.1"/>
    <property type="molecule type" value="Genomic_DNA"/>
</dbReference>
<sequence>MLCFRFDLWLRVFIDIQCLMCRWSLSGERQDHDAELTIGVVAHAEFGCLSGSCSCCGIVQLLLEAINIYTYVSLCLGRETLVQIFIPEIASNFE</sequence>
<reference evidence="3" key="1">
    <citation type="journal article" date="2020" name="Nat. Commun.">
        <title>Genome sequence of the cluster root forming white lupin.</title>
        <authorList>
            <person name="Hufnagel B."/>
            <person name="Marques A."/>
            <person name="Soriano A."/>
            <person name="Marques L."/>
            <person name="Divol F."/>
            <person name="Doumas P."/>
            <person name="Sallet E."/>
            <person name="Mancinotti D."/>
            <person name="Carrere S."/>
            <person name="Marande W."/>
            <person name="Arribat S."/>
            <person name="Keller J."/>
            <person name="Huneau C."/>
            <person name="Blein T."/>
            <person name="Aime D."/>
            <person name="Laguerre M."/>
            <person name="Taylor J."/>
            <person name="Schubert V."/>
            <person name="Nelson M."/>
            <person name="Geu-Flores F."/>
            <person name="Crespi M."/>
            <person name="Gallardo-Guerrero K."/>
            <person name="Delaux P.-M."/>
            <person name="Salse J."/>
            <person name="Berges H."/>
            <person name="Guyot R."/>
            <person name="Gouzy J."/>
            <person name="Peret B."/>
        </authorList>
    </citation>
    <scope>NUCLEOTIDE SEQUENCE [LARGE SCALE GENOMIC DNA]</scope>
    <source>
        <strain evidence="3">cv. Amiga</strain>
    </source>
</reference>
<dbReference type="AlphaFoldDB" id="A0A6A4P2Q4"/>
<protein>
    <submittedName>
        <fullName evidence="2">Uncharacterized protein</fullName>
    </submittedName>
</protein>
<feature type="signal peptide" evidence="1">
    <location>
        <begin position="1"/>
        <end position="18"/>
    </location>
</feature>
<proteinExistence type="predicted"/>
<gene>
    <name evidence="2" type="ORF">Lalb_Chr19g0133971</name>
</gene>
<name>A0A6A4P2Q4_LUPAL</name>
<accession>A0A6A4P2Q4</accession>
<evidence type="ECO:0000313" key="3">
    <source>
        <dbReference type="Proteomes" id="UP000447434"/>
    </source>
</evidence>
<evidence type="ECO:0000313" key="2">
    <source>
        <dbReference type="EMBL" id="KAE9592887.1"/>
    </source>
</evidence>
<evidence type="ECO:0000256" key="1">
    <source>
        <dbReference type="SAM" id="SignalP"/>
    </source>
</evidence>
<keyword evidence="3" id="KW-1185">Reference proteome</keyword>
<keyword evidence="1" id="KW-0732">Signal</keyword>